<sequence>MKKIHHLFGLLFFCSACATLNKAVVSNPVNREGLEELQLLAGYDVYQLRIDLIRQVTTNYSGNNSYQTTPVPYHYLGVNLGNGLFYDANRNLSLNLDQLPELKQLKDFTITKMERGAWKLPEVYRKQAQSFSKEREGLFTSRLEADLGDSIIVVDEGFLSSKKTIQVKIKSLQFKGGLFTTTLEEHPDHILLKEFLRKDEYRQQENKVYLDRDYLVEDKGTVIEITQGRGLIPQTYYFIKVADSYYFFNQHYRGVKITIRDNEVLVEDNGRDQAVFLVENRD</sequence>
<organism evidence="2">
    <name type="scientific">Roseihalotalea indica</name>
    <dbReference type="NCBI Taxonomy" id="2867963"/>
    <lineage>
        <taxon>Bacteria</taxon>
        <taxon>Pseudomonadati</taxon>
        <taxon>Bacteroidota</taxon>
        <taxon>Cytophagia</taxon>
        <taxon>Cytophagales</taxon>
        <taxon>Catalimonadaceae</taxon>
        <taxon>Roseihalotalea</taxon>
    </lineage>
</organism>
<gene>
    <name evidence="2" type="ORF">K4G66_04935</name>
</gene>
<reference evidence="2" key="1">
    <citation type="journal article" date="2023" name="Comput. Struct. Biotechnol. J.">
        <title>Discovery of a novel marine Bacteroidetes with a rich repertoire of carbohydrate-active enzymes.</title>
        <authorList>
            <person name="Chen B."/>
            <person name="Liu G."/>
            <person name="Chen Q."/>
            <person name="Wang H."/>
            <person name="Liu L."/>
            <person name="Tang K."/>
        </authorList>
    </citation>
    <scope>NUCLEOTIDE SEQUENCE</scope>
    <source>
        <strain evidence="2">TK19036</strain>
    </source>
</reference>
<evidence type="ECO:0000256" key="1">
    <source>
        <dbReference type="SAM" id="SignalP"/>
    </source>
</evidence>
<protein>
    <recommendedName>
        <fullName evidence="3">DUF4292 domain-containing protein</fullName>
    </recommendedName>
</protein>
<keyword evidence="1" id="KW-0732">Signal</keyword>
<proteinExistence type="predicted"/>
<evidence type="ECO:0000313" key="2">
    <source>
        <dbReference type="EMBL" id="WKN38051.1"/>
    </source>
</evidence>
<accession>A0AA49JF36</accession>
<feature type="signal peptide" evidence="1">
    <location>
        <begin position="1"/>
        <end position="18"/>
    </location>
</feature>
<reference evidence="2" key="2">
    <citation type="journal article" date="2024" name="Antonie Van Leeuwenhoek">
        <title>Roseihalotalea indica gen. nov., sp. nov., a halophilic Bacteroidetes from mesopelagic Southwest Indian Ocean with higher carbohydrate metabolic potential.</title>
        <authorList>
            <person name="Chen B."/>
            <person name="Zhang M."/>
            <person name="Lin D."/>
            <person name="Ye J."/>
            <person name="Tang K."/>
        </authorList>
    </citation>
    <scope>NUCLEOTIDE SEQUENCE</scope>
    <source>
        <strain evidence="2">TK19036</strain>
    </source>
</reference>
<dbReference type="AlphaFoldDB" id="A0AA49JF36"/>
<feature type="chain" id="PRO_5041452646" description="DUF4292 domain-containing protein" evidence="1">
    <location>
        <begin position="19"/>
        <end position="282"/>
    </location>
</feature>
<dbReference type="EMBL" id="CP120682">
    <property type="protein sequence ID" value="WKN38051.1"/>
    <property type="molecule type" value="Genomic_DNA"/>
</dbReference>
<name>A0AA49JF36_9BACT</name>
<evidence type="ECO:0008006" key="3">
    <source>
        <dbReference type="Google" id="ProtNLM"/>
    </source>
</evidence>